<dbReference type="PANTHER" id="PTHR12358:SF106">
    <property type="entry name" value="LIPID KINASE YEGS"/>
    <property type="match status" value="1"/>
</dbReference>
<proteinExistence type="predicted"/>
<keyword evidence="1" id="KW-0808">Transferase</keyword>
<dbReference type="InterPro" id="IPR016064">
    <property type="entry name" value="NAD/diacylglycerol_kinase_sf"/>
</dbReference>
<organism evidence="6 7">
    <name type="scientific">Deinococcus ruber</name>
    <dbReference type="NCBI Taxonomy" id="1848197"/>
    <lineage>
        <taxon>Bacteria</taxon>
        <taxon>Thermotogati</taxon>
        <taxon>Deinococcota</taxon>
        <taxon>Deinococci</taxon>
        <taxon>Deinococcales</taxon>
        <taxon>Deinococcaceae</taxon>
        <taxon>Deinococcus</taxon>
    </lineage>
</organism>
<feature type="domain" description="DAGKc" evidence="5">
    <location>
        <begin position="8"/>
        <end position="134"/>
    </location>
</feature>
<evidence type="ECO:0000259" key="5">
    <source>
        <dbReference type="PROSITE" id="PS50146"/>
    </source>
</evidence>
<gene>
    <name evidence="6" type="ORF">GCM10008957_20030</name>
</gene>
<keyword evidence="2" id="KW-0547">Nucleotide-binding</keyword>
<sequence length="313" mass="33193">MTTPSTSSRPDSALIVFNPNSGQGDSGVEDFAQFLKDAGVRVELRETTAEGTPETYLKGLEDFGALVVAGGDGTVSSLAYAAREYHKPFLAYPAGTANLIAQNLALPSTPRELADLFLSGQTLRLDLAEFDSDGKTRGFAMLAGLGMDAAIIRDSEDLKEHLGVAAYVVSALKQLTPKHAKFTLTLDGRRVEVEGMGVMVANFGMANLRVPITGDVSPADGKLTVIVLKGGSIASLLPKLIGSVRAKLNLGDPDLGNNVETYDAREVNVETSEALPMQYDGEILEGEWTSLKARILPGAVEYITATTLDDLTT</sequence>
<dbReference type="InterPro" id="IPR050187">
    <property type="entry name" value="Lipid_Phosphate_FormReg"/>
</dbReference>
<reference evidence="6" key="2">
    <citation type="submission" date="2020-09" db="EMBL/GenBank/DDBJ databases">
        <authorList>
            <person name="Sun Q."/>
            <person name="Ohkuma M."/>
        </authorList>
    </citation>
    <scope>NUCLEOTIDE SEQUENCE</scope>
    <source>
        <strain evidence="6">JCM 31311</strain>
    </source>
</reference>
<accession>A0A918F4M7</accession>
<name>A0A918F4M7_9DEIO</name>
<dbReference type="AlphaFoldDB" id="A0A918F4M7"/>
<protein>
    <submittedName>
        <fullName evidence="6">Diacylglycerol kinase</fullName>
    </submittedName>
</protein>
<dbReference type="InterPro" id="IPR001206">
    <property type="entry name" value="Diacylglycerol_kinase_cat_dom"/>
</dbReference>
<dbReference type="PROSITE" id="PS50146">
    <property type="entry name" value="DAGK"/>
    <property type="match status" value="1"/>
</dbReference>
<evidence type="ECO:0000256" key="1">
    <source>
        <dbReference type="ARBA" id="ARBA00022679"/>
    </source>
</evidence>
<evidence type="ECO:0000256" key="2">
    <source>
        <dbReference type="ARBA" id="ARBA00022741"/>
    </source>
</evidence>
<keyword evidence="3 6" id="KW-0418">Kinase</keyword>
<keyword evidence="7" id="KW-1185">Reference proteome</keyword>
<keyword evidence="4" id="KW-0067">ATP-binding</keyword>
<dbReference type="GO" id="GO:0005886">
    <property type="term" value="C:plasma membrane"/>
    <property type="evidence" value="ECO:0007669"/>
    <property type="project" value="TreeGrafter"/>
</dbReference>
<dbReference type="GO" id="GO:0016301">
    <property type="term" value="F:kinase activity"/>
    <property type="evidence" value="ECO:0007669"/>
    <property type="project" value="UniProtKB-KW"/>
</dbReference>
<evidence type="ECO:0000256" key="4">
    <source>
        <dbReference type="ARBA" id="ARBA00022840"/>
    </source>
</evidence>
<comment type="caution">
    <text evidence="6">The sequence shown here is derived from an EMBL/GenBank/DDBJ whole genome shotgun (WGS) entry which is preliminary data.</text>
</comment>
<evidence type="ECO:0000313" key="6">
    <source>
        <dbReference type="EMBL" id="GGR07350.1"/>
    </source>
</evidence>
<dbReference type="Proteomes" id="UP000603865">
    <property type="component" value="Unassembled WGS sequence"/>
</dbReference>
<dbReference type="Pfam" id="PF00781">
    <property type="entry name" value="DAGK_cat"/>
    <property type="match status" value="1"/>
</dbReference>
<evidence type="ECO:0000313" key="7">
    <source>
        <dbReference type="Proteomes" id="UP000603865"/>
    </source>
</evidence>
<dbReference type="Gene3D" id="3.40.50.10330">
    <property type="entry name" value="Probable inorganic polyphosphate/atp-NAD kinase, domain 1"/>
    <property type="match status" value="1"/>
</dbReference>
<dbReference type="InterPro" id="IPR017438">
    <property type="entry name" value="ATP-NAD_kinase_N"/>
</dbReference>
<reference evidence="6" key="1">
    <citation type="journal article" date="2014" name="Int. J. Syst. Evol. Microbiol.">
        <title>Complete genome sequence of Corynebacterium casei LMG S-19264T (=DSM 44701T), isolated from a smear-ripened cheese.</title>
        <authorList>
            <consortium name="US DOE Joint Genome Institute (JGI-PGF)"/>
            <person name="Walter F."/>
            <person name="Albersmeier A."/>
            <person name="Kalinowski J."/>
            <person name="Ruckert C."/>
        </authorList>
    </citation>
    <scope>NUCLEOTIDE SEQUENCE</scope>
    <source>
        <strain evidence="6">JCM 31311</strain>
    </source>
</reference>
<dbReference type="InterPro" id="IPR045540">
    <property type="entry name" value="YegS/DAGK_C"/>
</dbReference>
<dbReference type="Pfam" id="PF19279">
    <property type="entry name" value="YegS_C"/>
    <property type="match status" value="1"/>
</dbReference>
<dbReference type="SUPFAM" id="SSF111331">
    <property type="entry name" value="NAD kinase/diacylglycerol kinase-like"/>
    <property type="match status" value="1"/>
</dbReference>
<dbReference type="RefSeq" id="WP_189089917.1">
    <property type="nucleotide sequence ID" value="NZ_BMQL01000009.1"/>
</dbReference>
<dbReference type="Gene3D" id="2.60.200.40">
    <property type="match status" value="1"/>
</dbReference>
<dbReference type="EMBL" id="BMQL01000009">
    <property type="protein sequence ID" value="GGR07350.1"/>
    <property type="molecule type" value="Genomic_DNA"/>
</dbReference>
<dbReference type="PANTHER" id="PTHR12358">
    <property type="entry name" value="SPHINGOSINE KINASE"/>
    <property type="match status" value="1"/>
</dbReference>
<evidence type="ECO:0000256" key="3">
    <source>
        <dbReference type="ARBA" id="ARBA00022777"/>
    </source>
</evidence>
<dbReference type="GO" id="GO:0005524">
    <property type="term" value="F:ATP binding"/>
    <property type="evidence" value="ECO:0007669"/>
    <property type="project" value="UniProtKB-KW"/>
</dbReference>